<keyword evidence="3" id="KW-1185">Reference proteome</keyword>
<protein>
    <submittedName>
        <fullName evidence="2">Sensor of ECF-type sigma factor</fullName>
    </submittedName>
</protein>
<evidence type="ECO:0000313" key="3">
    <source>
        <dbReference type="Proteomes" id="UP001597534"/>
    </source>
</evidence>
<feature type="signal peptide" evidence="1">
    <location>
        <begin position="1"/>
        <end position="19"/>
    </location>
</feature>
<evidence type="ECO:0000256" key="1">
    <source>
        <dbReference type="SAM" id="SignalP"/>
    </source>
</evidence>
<dbReference type="Proteomes" id="UP001597534">
    <property type="component" value="Unassembled WGS sequence"/>
</dbReference>
<name>A0ABW5YIS1_9FLAO</name>
<proteinExistence type="predicted"/>
<comment type="caution">
    <text evidence="2">The sequence shown here is derived from an EMBL/GenBank/DDBJ whole genome shotgun (WGS) entry which is preliminary data.</text>
</comment>
<evidence type="ECO:0000313" key="2">
    <source>
        <dbReference type="EMBL" id="MFD2890488.1"/>
    </source>
</evidence>
<accession>A0ABW5YIS1</accession>
<dbReference type="EMBL" id="JBHUPC010000006">
    <property type="protein sequence ID" value="MFD2890488.1"/>
    <property type="molecule type" value="Genomic_DNA"/>
</dbReference>
<reference evidence="3" key="1">
    <citation type="journal article" date="2019" name="Int. J. Syst. Evol. Microbiol.">
        <title>The Global Catalogue of Microorganisms (GCM) 10K type strain sequencing project: providing services to taxonomists for standard genome sequencing and annotation.</title>
        <authorList>
            <consortium name="The Broad Institute Genomics Platform"/>
            <consortium name="The Broad Institute Genome Sequencing Center for Infectious Disease"/>
            <person name="Wu L."/>
            <person name="Ma J."/>
        </authorList>
    </citation>
    <scope>NUCLEOTIDE SEQUENCE [LARGE SCALE GENOMIC DNA]</scope>
    <source>
        <strain evidence="3">KCTC 22671</strain>
    </source>
</reference>
<keyword evidence="1" id="KW-0732">Signal</keyword>
<dbReference type="RefSeq" id="WP_379809927.1">
    <property type="nucleotide sequence ID" value="NZ_JBHUPC010000006.1"/>
</dbReference>
<organism evidence="2 3">
    <name type="scientific">Flavobacterium chuncheonense</name>
    <dbReference type="NCBI Taxonomy" id="2026653"/>
    <lineage>
        <taxon>Bacteria</taxon>
        <taxon>Pseudomonadati</taxon>
        <taxon>Bacteroidota</taxon>
        <taxon>Flavobacteriia</taxon>
        <taxon>Flavobacteriales</taxon>
        <taxon>Flavobacteriaceae</taxon>
        <taxon>Flavobacterium</taxon>
    </lineage>
</organism>
<sequence>MKTKFIILLLLFLSTLSFSQTFKEKRDKIKALKVAYITEKLDLTSEEAQKFWPVYNTYDDKQFEIRHQKGKSIMKKIEATGYDTLTEEEAKKLIVQIEANEEEMYEVKKKFIQDLQKVLPAKKIILLKKSEDEFNRKLLKQFRENHPKK</sequence>
<feature type="chain" id="PRO_5047423701" evidence="1">
    <location>
        <begin position="20"/>
        <end position="149"/>
    </location>
</feature>
<gene>
    <name evidence="2" type="ORF">ACFS5J_00455</name>
</gene>